<dbReference type="AlphaFoldDB" id="A0A1H9HXE0"/>
<evidence type="ECO:0000313" key="3">
    <source>
        <dbReference type="Proteomes" id="UP000199233"/>
    </source>
</evidence>
<feature type="transmembrane region" description="Helical" evidence="1">
    <location>
        <begin position="20"/>
        <end position="40"/>
    </location>
</feature>
<protein>
    <submittedName>
        <fullName evidence="2">Pilus assembly protein Flp/PilA</fullName>
    </submittedName>
</protein>
<keyword evidence="3" id="KW-1185">Reference proteome</keyword>
<keyword evidence="1" id="KW-0812">Transmembrane</keyword>
<organism evidence="2 3">
    <name type="scientific">Solimonas aquatica</name>
    <dbReference type="NCBI Taxonomy" id="489703"/>
    <lineage>
        <taxon>Bacteria</taxon>
        <taxon>Pseudomonadati</taxon>
        <taxon>Pseudomonadota</taxon>
        <taxon>Gammaproteobacteria</taxon>
        <taxon>Nevskiales</taxon>
        <taxon>Nevskiaceae</taxon>
        <taxon>Solimonas</taxon>
    </lineage>
</organism>
<dbReference type="OrthoDB" id="6174171at2"/>
<evidence type="ECO:0000256" key="1">
    <source>
        <dbReference type="SAM" id="Phobius"/>
    </source>
</evidence>
<evidence type="ECO:0000313" key="2">
    <source>
        <dbReference type="EMBL" id="SEQ67029.1"/>
    </source>
</evidence>
<reference evidence="2 3" key="1">
    <citation type="submission" date="2016-10" db="EMBL/GenBank/DDBJ databases">
        <authorList>
            <person name="de Groot N.N."/>
        </authorList>
    </citation>
    <scope>NUCLEOTIDE SEQUENCE [LARGE SCALE GENOMIC DNA]</scope>
    <source>
        <strain evidence="2 3">DSM 25927</strain>
    </source>
</reference>
<name>A0A1H9HXE0_9GAMM</name>
<dbReference type="RefSeq" id="WP_143068945.1">
    <property type="nucleotide sequence ID" value="NZ_FOFS01000009.1"/>
</dbReference>
<proteinExistence type="predicted"/>
<dbReference type="Proteomes" id="UP000199233">
    <property type="component" value="Unassembled WGS sequence"/>
</dbReference>
<keyword evidence="1" id="KW-1133">Transmembrane helix</keyword>
<gene>
    <name evidence="2" type="ORF">SAMN04488038_10975</name>
</gene>
<sequence>MLHFIQYLAVRKHQAGLTTVEYAVAGGLITAAVVGAFVALGGSVNGVISGLSTSIGG</sequence>
<dbReference type="STRING" id="489703.SAMN04488038_10975"/>
<accession>A0A1H9HXE0</accession>
<dbReference type="EMBL" id="FOFS01000009">
    <property type="protein sequence ID" value="SEQ67029.1"/>
    <property type="molecule type" value="Genomic_DNA"/>
</dbReference>
<keyword evidence="1" id="KW-0472">Membrane</keyword>